<accession>A0A1M6MLS8</accession>
<proteinExistence type="predicted"/>
<dbReference type="RefSeq" id="WP_072995239.1">
    <property type="nucleotide sequence ID" value="NZ_FQYU01000010.1"/>
</dbReference>
<name>A0A1M6MLS8_9FLAO</name>
<reference evidence="3" key="1">
    <citation type="submission" date="2016-11" db="EMBL/GenBank/DDBJ databases">
        <authorList>
            <person name="Varghese N."/>
            <person name="Submissions S."/>
        </authorList>
    </citation>
    <scope>NUCLEOTIDE SEQUENCE [LARGE SCALE GENOMIC DNA]</scope>
    <source>
        <strain evidence="3">DSM 19858</strain>
    </source>
</reference>
<sequence>MKKTVLPYFLILIAFTLSNCEQAEEIKESFDTLECANLLIDIDERWDDDDVDCSEIKSDIDKILKSCGEFLDAEDKAQLEFYKANCSDD</sequence>
<evidence type="ECO:0000256" key="1">
    <source>
        <dbReference type="SAM" id="SignalP"/>
    </source>
</evidence>
<dbReference type="OrthoDB" id="1449723at2"/>
<organism evidence="2 3">
    <name type="scientific">Pseudozobellia thermophila</name>
    <dbReference type="NCBI Taxonomy" id="192903"/>
    <lineage>
        <taxon>Bacteria</taxon>
        <taxon>Pseudomonadati</taxon>
        <taxon>Bacteroidota</taxon>
        <taxon>Flavobacteriia</taxon>
        <taxon>Flavobacteriales</taxon>
        <taxon>Flavobacteriaceae</taxon>
        <taxon>Pseudozobellia</taxon>
    </lineage>
</organism>
<keyword evidence="1" id="KW-0732">Signal</keyword>
<dbReference type="EMBL" id="FQYU01000010">
    <property type="protein sequence ID" value="SHJ84412.1"/>
    <property type="molecule type" value="Genomic_DNA"/>
</dbReference>
<dbReference type="AlphaFoldDB" id="A0A1M6MLS8"/>
<evidence type="ECO:0000313" key="2">
    <source>
        <dbReference type="EMBL" id="SHJ84412.1"/>
    </source>
</evidence>
<gene>
    <name evidence="2" type="ORF">SAMN04488513_11049</name>
</gene>
<dbReference type="Proteomes" id="UP000184543">
    <property type="component" value="Unassembled WGS sequence"/>
</dbReference>
<feature type="signal peptide" evidence="1">
    <location>
        <begin position="1"/>
        <end position="23"/>
    </location>
</feature>
<protein>
    <recommendedName>
        <fullName evidence="4">Lipoprotein</fullName>
    </recommendedName>
</protein>
<evidence type="ECO:0000313" key="3">
    <source>
        <dbReference type="Proteomes" id="UP000184543"/>
    </source>
</evidence>
<dbReference type="STRING" id="192903.SAMN04488513_11049"/>
<feature type="chain" id="PRO_5012387066" description="Lipoprotein" evidence="1">
    <location>
        <begin position="24"/>
        <end position="89"/>
    </location>
</feature>
<keyword evidence="3" id="KW-1185">Reference proteome</keyword>
<evidence type="ECO:0008006" key="4">
    <source>
        <dbReference type="Google" id="ProtNLM"/>
    </source>
</evidence>